<keyword evidence="1" id="KW-0812">Transmembrane</keyword>
<organism evidence="3 4">
    <name type="scientific">Virgibacillus kekensis</name>
    <dbReference type="NCBI Taxonomy" id="202261"/>
    <lineage>
        <taxon>Bacteria</taxon>
        <taxon>Bacillati</taxon>
        <taxon>Bacillota</taxon>
        <taxon>Bacilli</taxon>
        <taxon>Bacillales</taxon>
        <taxon>Bacillaceae</taxon>
        <taxon>Virgibacillus</taxon>
    </lineage>
</organism>
<keyword evidence="1" id="KW-0472">Membrane</keyword>
<evidence type="ECO:0000256" key="1">
    <source>
        <dbReference type="SAM" id="Phobius"/>
    </source>
</evidence>
<feature type="transmembrane region" description="Helical" evidence="1">
    <location>
        <begin position="56"/>
        <end position="76"/>
    </location>
</feature>
<dbReference type="RefSeq" id="WP_390298082.1">
    <property type="nucleotide sequence ID" value="NZ_JBHSFU010000009.1"/>
</dbReference>
<keyword evidence="4" id="KW-1185">Reference proteome</keyword>
<evidence type="ECO:0000313" key="3">
    <source>
        <dbReference type="EMBL" id="MFC4559602.1"/>
    </source>
</evidence>
<protein>
    <submittedName>
        <fullName evidence="3">YcxB family protein</fullName>
    </submittedName>
</protein>
<dbReference type="Proteomes" id="UP001595989">
    <property type="component" value="Unassembled WGS sequence"/>
</dbReference>
<evidence type="ECO:0000259" key="2">
    <source>
        <dbReference type="Pfam" id="PF14317"/>
    </source>
</evidence>
<proteinExistence type="predicted"/>
<dbReference type="Pfam" id="PF14317">
    <property type="entry name" value="YcxB"/>
    <property type="match status" value="1"/>
</dbReference>
<keyword evidence="1" id="KW-1133">Transmembrane helix</keyword>
<gene>
    <name evidence="3" type="ORF">ACFO3D_15495</name>
</gene>
<accession>A0ABV9DMJ0</accession>
<comment type="caution">
    <text evidence="3">The sequence shown here is derived from an EMBL/GenBank/DDBJ whole genome shotgun (WGS) entry which is preliminary data.</text>
</comment>
<evidence type="ECO:0000313" key="4">
    <source>
        <dbReference type="Proteomes" id="UP001595989"/>
    </source>
</evidence>
<dbReference type="EMBL" id="JBHSFU010000009">
    <property type="protein sequence ID" value="MFC4559602.1"/>
    <property type="molecule type" value="Genomic_DNA"/>
</dbReference>
<feature type="domain" description="YcxB-like C-terminal" evidence="2">
    <location>
        <begin position="104"/>
        <end position="150"/>
    </location>
</feature>
<name>A0ABV9DMJ0_9BACI</name>
<dbReference type="InterPro" id="IPR025588">
    <property type="entry name" value="YcxB-like_C"/>
</dbReference>
<sequence>MEVYFQIEDSDLIALQKNGIETSIYHRRTLNRLRWFSSLLIFFLTILILKETFTRQSLLILSTAVILYFIVFPVYYRTLAIIKLKTMLRRTNTSNMTGDCKLIITEKGINKEMESTKSFFDWSAFERMGQDNKRLFLYFGDMQALIVPKELPQLNQEKRDEFYSYLRDCSLIK</sequence>
<reference evidence="4" key="1">
    <citation type="journal article" date="2019" name="Int. J. Syst. Evol. Microbiol.">
        <title>The Global Catalogue of Microorganisms (GCM) 10K type strain sequencing project: providing services to taxonomists for standard genome sequencing and annotation.</title>
        <authorList>
            <consortium name="The Broad Institute Genomics Platform"/>
            <consortium name="The Broad Institute Genome Sequencing Center for Infectious Disease"/>
            <person name="Wu L."/>
            <person name="Ma J."/>
        </authorList>
    </citation>
    <scope>NUCLEOTIDE SEQUENCE [LARGE SCALE GENOMIC DNA]</scope>
    <source>
        <strain evidence="4">CGMCC 4.7426</strain>
    </source>
</reference>
<feature type="transmembrane region" description="Helical" evidence="1">
    <location>
        <begin position="33"/>
        <end position="50"/>
    </location>
</feature>